<dbReference type="InterPro" id="IPR008201">
    <property type="entry name" value="HepT-like"/>
</dbReference>
<organism evidence="6 7">
    <name type="scientific">Mesorhizobium alhagi CCNWXJ12-2</name>
    <dbReference type="NCBI Taxonomy" id="1107882"/>
    <lineage>
        <taxon>Bacteria</taxon>
        <taxon>Pseudomonadati</taxon>
        <taxon>Pseudomonadota</taxon>
        <taxon>Alphaproteobacteria</taxon>
        <taxon>Hyphomicrobiales</taxon>
        <taxon>Phyllobacteriaceae</taxon>
        <taxon>Allomesorhizobium</taxon>
    </lineage>
</organism>
<keyword evidence="4" id="KW-0547">Nucleotide-binding</keyword>
<dbReference type="OrthoDB" id="4829434at2"/>
<evidence type="ECO:0000256" key="1">
    <source>
        <dbReference type="ARBA" id="ARBA00022553"/>
    </source>
</evidence>
<keyword evidence="3" id="KW-0540">Nuclease</keyword>
<keyword evidence="2" id="KW-1277">Toxin-antitoxin system</keyword>
<dbReference type="GO" id="GO:0000166">
    <property type="term" value="F:nucleotide binding"/>
    <property type="evidence" value="ECO:0007669"/>
    <property type="project" value="UniProtKB-KW"/>
</dbReference>
<dbReference type="GO" id="GO:0110001">
    <property type="term" value="C:toxin-antitoxin complex"/>
    <property type="evidence" value="ECO:0007669"/>
    <property type="project" value="InterPro"/>
</dbReference>
<dbReference type="Pfam" id="PF01934">
    <property type="entry name" value="HepT-like"/>
    <property type="match status" value="1"/>
</dbReference>
<evidence type="ECO:0000256" key="5">
    <source>
        <dbReference type="ARBA" id="ARBA00022801"/>
    </source>
</evidence>
<dbReference type="RefSeq" id="WP_008837102.1">
    <property type="nucleotide sequence ID" value="NZ_AHAM01000140.1"/>
</dbReference>
<evidence type="ECO:0000313" key="6">
    <source>
        <dbReference type="EMBL" id="EHK55970.1"/>
    </source>
</evidence>
<dbReference type="GO" id="GO:0004540">
    <property type="term" value="F:RNA nuclease activity"/>
    <property type="evidence" value="ECO:0007669"/>
    <property type="project" value="InterPro"/>
</dbReference>
<keyword evidence="1" id="KW-0597">Phosphoprotein</keyword>
<dbReference type="PANTHER" id="PTHR34139:SF1">
    <property type="entry name" value="RNASE MJ1380-RELATED"/>
    <property type="match status" value="1"/>
</dbReference>
<accession>H0HTJ2</accession>
<evidence type="ECO:0000313" key="7">
    <source>
        <dbReference type="Proteomes" id="UP000003250"/>
    </source>
</evidence>
<sequence length="116" mass="13404">MAATKNPLVRLYHIRDEINGVALTLAGVDFDSYAASYSLKRTVERALQIISEAVKALPDDLLDRYPTSDWDRIRSLGNFLRHEYHHIDLEQLWLIATEKLPELRPIVAMMITDLER</sequence>
<dbReference type="InterPro" id="IPR051813">
    <property type="entry name" value="HepT_RNase_toxin"/>
</dbReference>
<reference evidence="6 7" key="1">
    <citation type="journal article" date="2012" name="J. Bacteriol.">
        <title>Draft Genome Sequence of Mesorhizobium alhagi CCNWXJ12-2T, a Novel Salt-Resistant Species Isolated from the Desert of Northwestern China.</title>
        <authorList>
            <person name="Zhou M."/>
            <person name="Chen W."/>
            <person name="Chen H."/>
            <person name="Wei G."/>
        </authorList>
    </citation>
    <scope>NUCLEOTIDE SEQUENCE [LARGE SCALE GENOMIC DNA]</scope>
    <source>
        <strain evidence="6 7">CCNWXJ12-2</strain>
    </source>
</reference>
<evidence type="ECO:0000256" key="3">
    <source>
        <dbReference type="ARBA" id="ARBA00022722"/>
    </source>
</evidence>
<keyword evidence="5" id="KW-0378">Hydrolase</keyword>
<gene>
    <name evidence="6" type="ORF">MAXJ12_17418</name>
</gene>
<dbReference type="PANTHER" id="PTHR34139">
    <property type="entry name" value="UPF0331 PROTEIN MJ0127"/>
    <property type="match status" value="1"/>
</dbReference>
<evidence type="ECO:0008006" key="8">
    <source>
        <dbReference type="Google" id="ProtNLM"/>
    </source>
</evidence>
<name>H0HTJ2_9HYPH</name>
<keyword evidence="7" id="KW-1185">Reference proteome</keyword>
<proteinExistence type="predicted"/>
<dbReference type="Proteomes" id="UP000003250">
    <property type="component" value="Unassembled WGS sequence"/>
</dbReference>
<dbReference type="AlphaFoldDB" id="H0HTJ2"/>
<evidence type="ECO:0000256" key="4">
    <source>
        <dbReference type="ARBA" id="ARBA00022741"/>
    </source>
</evidence>
<protein>
    <recommendedName>
        <fullName evidence="8">DUF86 domain-containing protein</fullName>
    </recommendedName>
</protein>
<evidence type="ECO:0000256" key="2">
    <source>
        <dbReference type="ARBA" id="ARBA00022649"/>
    </source>
</evidence>
<dbReference type="GO" id="GO:0016787">
    <property type="term" value="F:hydrolase activity"/>
    <property type="evidence" value="ECO:0007669"/>
    <property type="project" value="UniProtKB-KW"/>
</dbReference>
<dbReference type="PATRIC" id="fig|1107882.3.peg.3400"/>
<dbReference type="EMBL" id="AHAM01000140">
    <property type="protein sequence ID" value="EHK55970.1"/>
    <property type="molecule type" value="Genomic_DNA"/>
</dbReference>